<keyword evidence="1" id="KW-1133">Transmembrane helix</keyword>
<evidence type="ECO:0000313" key="3">
    <source>
        <dbReference type="Proteomes" id="UP000249166"/>
    </source>
</evidence>
<name>A0A328HN09_ARTGO</name>
<sequence length="346" mass="38201">MESVRRSSRTETEAVGAFWRWWSVAGAGLITAAVMSGVYGDLPEIIGAMVMAIHPELNWETGPGTRSRHRLCVTGGGDPRLRVLAERWRRAAPASTEAWEFAAAREPQPGMATGTLEGLAEPVDLGRARITVDWDERSALAELTVYHPAFTGMGTNDCRQAGRLLVDWLIGEDDVQRWVGAINVARTDPRDSQPAAVVPEFFHAVAARNSDPRWTMREAKTSSGHRVIVCALRPLRWIDHPLLDLHTAVRISYRRTGNDGLPDDGLPDGEALLGLLHLEKNLDAVLGARGTLVASETSNGLRVLHYYTDSEDQNGRDSFDRFARDRQEVQVAHTGDPGWGRVQKFI</sequence>
<gene>
    <name evidence="2" type="ORF">DBZ45_03975</name>
</gene>
<dbReference type="OrthoDB" id="3828153at2"/>
<organism evidence="2 3">
    <name type="scientific">Arthrobacter globiformis</name>
    <dbReference type="NCBI Taxonomy" id="1665"/>
    <lineage>
        <taxon>Bacteria</taxon>
        <taxon>Bacillati</taxon>
        <taxon>Actinomycetota</taxon>
        <taxon>Actinomycetes</taxon>
        <taxon>Micrococcales</taxon>
        <taxon>Micrococcaceae</taxon>
        <taxon>Arthrobacter</taxon>
    </lineage>
</organism>
<dbReference type="EMBL" id="QLNP01000047">
    <property type="protein sequence ID" value="RAM38620.1"/>
    <property type="molecule type" value="Genomic_DNA"/>
</dbReference>
<evidence type="ECO:0008006" key="4">
    <source>
        <dbReference type="Google" id="ProtNLM"/>
    </source>
</evidence>
<feature type="transmembrane region" description="Helical" evidence="1">
    <location>
        <begin position="21"/>
        <end position="40"/>
    </location>
</feature>
<accession>A0A328HN09</accession>
<keyword evidence="1" id="KW-0812">Transmembrane</keyword>
<keyword evidence="1" id="KW-0472">Membrane</keyword>
<proteinExistence type="predicted"/>
<evidence type="ECO:0000256" key="1">
    <source>
        <dbReference type="SAM" id="Phobius"/>
    </source>
</evidence>
<reference evidence="2 3" key="1">
    <citation type="submission" date="2018-04" db="EMBL/GenBank/DDBJ databases">
        <title>Bacteria isolated from cave deposits of Manipur.</title>
        <authorList>
            <person name="Sahoo D."/>
            <person name="Sarangthem I."/>
            <person name="Nandeibam J."/>
        </authorList>
    </citation>
    <scope>NUCLEOTIDE SEQUENCE [LARGE SCALE GENOMIC DNA]</scope>
    <source>
        <strain evidence="3">mrc11</strain>
    </source>
</reference>
<evidence type="ECO:0000313" key="2">
    <source>
        <dbReference type="EMBL" id="RAM38620.1"/>
    </source>
</evidence>
<dbReference type="AlphaFoldDB" id="A0A328HN09"/>
<dbReference type="Proteomes" id="UP000249166">
    <property type="component" value="Unassembled WGS sequence"/>
</dbReference>
<protein>
    <recommendedName>
        <fullName evidence="4">DUF695 domain-containing protein</fullName>
    </recommendedName>
</protein>
<comment type="caution">
    <text evidence="2">The sequence shown here is derived from an EMBL/GenBank/DDBJ whole genome shotgun (WGS) entry which is preliminary data.</text>
</comment>
<dbReference type="RefSeq" id="WP_111902659.1">
    <property type="nucleotide sequence ID" value="NZ_QLNP01000047.1"/>
</dbReference>